<dbReference type="InterPro" id="IPR017871">
    <property type="entry name" value="ABC_transporter-like_CS"/>
</dbReference>
<dbReference type="Gene3D" id="1.20.1560.10">
    <property type="entry name" value="ABC transporter type 1, transmembrane domain"/>
    <property type="match status" value="1"/>
</dbReference>
<sequence length="597" mass="66432">MIENRHQAKTAFYMWKLITYKRGLYSLSIILSALAGIMPLIDGLIIKSFFDIIGGQSSTNIGISLLVILLLVSTLIRVLIIRFGFIVSTRHDFSITLLLRRNLINSIMKNARAKARVTTAGETINTFRDDVEQVKTTISWLSWMIGQILFAIVALVIMLSINVKITLFSIMPLIGIIILAQVTGRKVEKYRDQSRQASANVNGYIGEIFDSILTIKVSGSTKNVLKRLDQLNRERHSYTVKDSFLFQLLNSINNNAVTLGTGLILLLSGRAIVNGEFSFGDFALFVYYLGFVAESIESTGNFLLYYKQTKVAFKRLSKQLLDKQKKKLVEHKTISLSESSPTKPVQVETLTEAREGLESLKVANLSYQYAESKNGIHNINFTIKAGEVTVICGRTGSGKTTLVRTMLGLLPKNKGHVYWNNQLVKQPELFFIPPQVAYTSQQPNLFSDTIRNNIALGIPDDQLQLEEAIESAVLEQDLMQMENGVDTVVGPKGVKLSGGQLQRVALARMFARKSDLLVLDDVSSALDVKTETAIWERLFSNNNPTAIIVSNSQFALKQADNVLVMKNGYVEAQGKLADVINQSTELNQLMGYVTADQ</sequence>
<dbReference type="EMBL" id="JBBAXC010000005">
    <property type="protein sequence ID" value="MEI5907066.1"/>
    <property type="molecule type" value="Genomic_DNA"/>
</dbReference>
<evidence type="ECO:0000259" key="8">
    <source>
        <dbReference type="PROSITE" id="PS50893"/>
    </source>
</evidence>
<dbReference type="InterPro" id="IPR011527">
    <property type="entry name" value="ABC1_TM_dom"/>
</dbReference>
<protein>
    <submittedName>
        <fullName evidence="10">ABC transporter ATP-binding protein</fullName>
    </submittedName>
</protein>
<dbReference type="InterPro" id="IPR003439">
    <property type="entry name" value="ABC_transporter-like_ATP-bd"/>
</dbReference>
<dbReference type="PROSITE" id="PS00211">
    <property type="entry name" value="ABC_TRANSPORTER_1"/>
    <property type="match status" value="1"/>
</dbReference>
<feature type="domain" description="ABC transmembrane type-1" evidence="9">
    <location>
        <begin position="27"/>
        <end position="308"/>
    </location>
</feature>
<dbReference type="SUPFAM" id="SSF52540">
    <property type="entry name" value="P-loop containing nucleoside triphosphate hydrolases"/>
    <property type="match status" value="1"/>
</dbReference>
<proteinExistence type="predicted"/>
<dbReference type="Pfam" id="PF00005">
    <property type="entry name" value="ABC_tran"/>
    <property type="match status" value="1"/>
</dbReference>
<evidence type="ECO:0000256" key="4">
    <source>
        <dbReference type="ARBA" id="ARBA00022840"/>
    </source>
</evidence>
<evidence type="ECO:0000259" key="9">
    <source>
        <dbReference type="PROSITE" id="PS50929"/>
    </source>
</evidence>
<evidence type="ECO:0000256" key="1">
    <source>
        <dbReference type="ARBA" id="ARBA00004651"/>
    </source>
</evidence>
<organism evidence="10 11">
    <name type="scientific">Bacillus spongiae</name>
    <dbReference type="NCBI Taxonomy" id="2683610"/>
    <lineage>
        <taxon>Bacteria</taxon>
        <taxon>Bacillati</taxon>
        <taxon>Bacillota</taxon>
        <taxon>Bacilli</taxon>
        <taxon>Bacillales</taxon>
        <taxon>Bacillaceae</taxon>
        <taxon>Bacillus</taxon>
    </lineage>
</organism>
<evidence type="ECO:0000256" key="3">
    <source>
        <dbReference type="ARBA" id="ARBA00022741"/>
    </source>
</evidence>
<dbReference type="SUPFAM" id="SSF90123">
    <property type="entry name" value="ABC transporter transmembrane region"/>
    <property type="match status" value="1"/>
</dbReference>
<feature type="transmembrane region" description="Helical" evidence="7">
    <location>
        <begin position="23"/>
        <end position="41"/>
    </location>
</feature>
<comment type="subcellular location">
    <subcellularLocation>
        <location evidence="1">Cell membrane</location>
        <topology evidence="1">Multi-pass membrane protein</topology>
    </subcellularLocation>
</comment>
<dbReference type="Gene3D" id="3.40.50.300">
    <property type="entry name" value="P-loop containing nucleotide triphosphate hydrolases"/>
    <property type="match status" value="1"/>
</dbReference>
<feature type="transmembrane region" description="Helical" evidence="7">
    <location>
        <begin position="138"/>
        <end position="159"/>
    </location>
</feature>
<dbReference type="Pfam" id="PF00664">
    <property type="entry name" value="ABC_membrane"/>
    <property type="match status" value="1"/>
</dbReference>
<evidence type="ECO:0000256" key="5">
    <source>
        <dbReference type="ARBA" id="ARBA00022989"/>
    </source>
</evidence>
<feature type="transmembrane region" description="Helical" evidence="7">
    <location>
        <begin position="61"/>
        <end position="80"/>
    </location>
</feature>
<dbReference type="Proteomes" id="UP001312865">
    <property type="component" value="Unassembled WGS sequence"/>
</dbReference>
<dbReference type="GO" id="GO:0005524">
    <property type="term" value="F:ATP binding"/>
    <property type="evidence" value="ECO:0007669"/>
    <property type="project" value="UniProtKB-KW"/>
</dbReference>
<keyword evidence="6 7" id="KW-0472">Membrane</keyword>
<evidence type="ECO:0000256" key="2">
    <source>
        <dbReference type="ARBA" id="ARBA00022692"/>
    </source>
</evidence>
<keyword evidence="11" id="KW-1185">Reference proteome</keyword>
<feature type="transmembrane region" description="Helical" evidence="7">
    <location>
        <begin position="165"/>
        <end position="184"/>
    </location>
</feature>
<accession>A0ABU8HCW0</accession>
<name>A0ABU8HCW0_9BACI</name>
<keyword evidence="3" id="KW-0547">Nucleotide-binding</keyword>
<dbReference type="CDD" id="cd07346">
    <property type="entry name" value="ABC_6TM_exporters"/>
    <property type="match status" value="1"/>
</dbReference>
<dbReference type="RefSeq" id="WP_336586500.1">
    <property type="nucleotide sequence ID" value="NZ_JBBAXC010000005.1"/>
</dbReference>
<evidence type="ECO:0000313" key="10">
    <source>
        <dbReference type="EMBL" id="MEI5907066.1"/>
    </source>
</evidence>
<dbReference type="PROSITE" id="PS50929">
    <property type="entry name" value="ABC_TM1F"/>
    <property type="match status" value="1"/>
</dbReference>
<feature type="domain" description="ABC transporter" evidence="8">
    <location>
        <begin position="360"/>
        <end position="592"/>
    </location>
</feature>
<dbReference type="PROSITE" id="PS50893">
    <property type="entry name" value="ABC_TRANSPORTER_2"/>
    <property type="match status" value="1"/>
</dbReference>
<feature type="transmembrane region" description="Helical" evidence="7">
    <location>
        <begin position="285"/>
        <end position="306"/>
    </location>
</feature>
<dbReference type="PANTHER" id="PTHR24221">
    <property type="entry name" value="ATP-BINDING CASSETTE SUB-FAMILY B"/>
    <property type="match status" value="1"/>
</dbReference>
<evidence type="ECO:0000313" key="11">
    <source>
        <dbReference type="Proteomes" id="UP001312865"/>
    </source>
</evidence>
<dbReference type="InterPro" id="IPR039421">
    <property type="entry name" value="Type_1_exporter"/>
</dbReference>
<dbReference type="InterPro" id="IPR036640">
    <property type="entry name" value="ABC1_TM_sf"/>
</dbReference>
<gene>
    <name evidence="10" type="ORF">WAK64_08350</name>
</gene>
<dbReference type="InterPro" id="IPR027417">
    <property type="entry name" value="P-loop_NTPase"/>
</dbReference>
<keyword evidence="5 7" id="KW-1133">Transmembrane helix</keyword>
<keyword evidence="2 7" id="KW-0812">Transmembrane</keyword>
<dbReference type="PANTHER" id="PTHR24221:SF423">
    <property type="entry name" value="ABC TRANSPORTER"/>
    <property type="match status" value="1"/>
</dbReference>
<evidence type="ECO:0000256" key="7">
    <source>
        <dbReference type="SAM" id="Phobius"/>
    </source>
</evidence>
<feature type="transmembrane region" description="Helical" evidence="7">
    <location>
        <begin position="256"/>
        <end position="273"/>
    </location>
</feature>
<dbReference type="InterPro" id="IPR003593">
    <property type="entry name" value="AAA+_ATPase"/>
</dbReference>
<keyword evidence="4 10" id="KW-0067">ATP-binding</keyword>
<evidence type="ECO:0000256" key="6">
    <source>
        <dbReference type="ARBA" id="ARBA00023136"/>
    </source>
</evidence>
<comment type="caution">
    <text evidence="10">The sequence shown here is derived from an EMBL/GenBank/DDBJ whole genome shotgun (WGS) entry which is preliminary data.</text>
</comment>
<dbReference type="SMART" id="SM00382">
    <property type="entry name" value="AAA"/>
    <property type="match status" value="1"/>
</dbReference>
<reference evidence="10 11" key="1">
    <citation type="journal article" date="2018" name="J. Microbiol.">
        <title>Bacillus spongiae sp. nov., isolated from sponge of Jeju Island.</title>
        <authorList>
            <person name="Lee G.E."/>
            <person name="Im W.T."/>
            <person name="Park J.S."/>
        </authorList>
    </citation>
    <scope>NUCLEOTIDE SEQUENCE [LARGE SCALE GENOMIC DNA]</scope>
    <source>
        <strain evidence="10 11">135PIL107-10</strain>
    </source>
</reference>